<comment type="caution">
    <text evidence="1">The sequence shown here is derived from an EMBL/GenBank/DDBJ whole genome shotgun (WGS) entry which is preliminary data.</text>
</comment>
<protein>
    <submittedName>
        <fullName evidence="1">Uncharacterized protein</fullName>
    </submittedName>
</protein>
<name>A0ABT7H2N7_9ACTN</name>
<proteinExistence type="predicted"/>
<reference evidence="1 2" key="1">
    <citation type="submission" date="2023-05" db="EMBL/GenBank/DDBJ databases">
        <title>Sequencing and Assembly of Streptomyces sp. NP73.</title>
        <authorList>
            <person name="Konwar A.N."/>
            <person name="Saikia K."/>
            <person name="Thakur D."/>
        </authorList>
    </citation>
    <scope>NUCLEOTIDE SEQUENCE [LARGE SCALE GENOMIC DNA]</scope>
    <source>
        <strain evidence="1 2">NP73</strain>
    </source>
</reference>
<gene>
    <name evidence="1" type="ORF">QEZ40_005797</name>
</gene>
<evidence type="ECO:0000313" key="1">
    <source>
        <dbReference type="EMBL" id="MDK9500170.1"/>
    </source>
</evidence>
<dbReference type="EMBL" id="JASITI010000056">
    <property type="protein sequence ID" value="MDK9500170.1"/>
    <property type="molecule type" value="Genomic_DNA"/>
</dbReference>
<accession>A0ABT7H2N7</accession>
<organism evidence="1 2">
    <name type="scientific">Streptomyces katrae</name>
    <dbReference type="NCBI Taxonomy" id="68223"/>
    <lineage>
        <taxon>Bacteria</taxon>
        <taxon>Bacillati</taxon>
        <taxon>Actinomycetota</taxon>
        <taxon>Actinomycetes</taxon>
        <taxon>Kitasatosporales</taxon>
        <taxon>Streptomycetaceae</taxon>
        <taxon>Streptomyces</taxon>
    </lineage>
</organism>
<keyword evidence="2" id="KW-1185">Reference proteome</keyword>
<evidence type="ECO:0000313" key="2">
    <source>
        <dbReference type="Proteomes" id="UP001223390"/>
    </source>
</evidence>
<dbReference type="RefSeq" id="WP_285345848.1">
    <property type="nucleotide sequence ID" value="NZ_JASITI010000056.1"/>
</dbReference>
<dbReference type="Proteomes" id="UP001223390">
    <property type="component" value="Unassembled WGS sequence"/>
</dbReference>
<sequence length="65" mass="6756">MFQPAVQGTGRVGAHHFTNSSKESCAAALAPEHGNARVVGTLWSITPSSTIARTRCGWATAPTGF</sequence>